<organism evidence="2 3">
    <name type="scientific">Protopolystoma xenopodis</name>
    <dbReference type="NCBI Taxonomy" id="117903"/>
    <lineage>
        <taxon>Eukaryota</taxon>
        <taxon>Metazoa</taxon>
        <taxon>Spiralia</taxon>
        <taxon>Lophotrochozoa</taxon>
        <taxon>Platyhelminthes</taxon>
        <taxon>Monogenea</taxon>
        <taxon>Polyopisthocotylea</taxon>
        <taxon>Polystomatidea</taxon>
        <taxon>Polystomatidae</taxon>
        <taxon>Protopolystoma</taxon>
    </lineage>
</organism>
<dbReference type="EMBL" id="CAAALY010059232">
    <property type="protein sequence ID" value="VEL22944.1"/>
    <property type="molecule type" value="Genomic_DNA"/>
</dbReference>
<dbReference type="AlphaFoldDB" id="A0A3S5BXE4"/>
<dbReference type="Proteomes" id="UP000784294">
    <property type="component" value="Unassembled WGS sequence"/>
</dbReference>
<evidence type="ECO:0000313" key="2">
    <source>
        <dbReference type="EMBL" id="VEL22944.1"/>
    </source>
</evidence>
<proteinExistence type="predicted"/>
<protein>
    <submittedName>
        <fullName evidence="2">Uncharacterized protein</fullName>
    </submittedName>
</protein>
<name>A0A3S5BXE4_9PLAT</name>
<feature type="region of interest" description="Disordered" evidence="1">
    <location>
        <begin position="1"/>
        <end position="71"/>
    </location>
</feature>
<keyword evidence="3" id="KW-1185">Reference proteome</keyword>
<gene>
    <name evidence="2" type="ORF">PXEA_LOCUS16384</name>
</gene>
<comment type="caution">
    <text evidence="2">The sequence shown here is derived from an EMBL/GenBank/DDBJ whole genome shotgun (WGS) entry which is preliminary data.</text>
</comment>
<evidence type="ECO:0000256" key="1">
    <source>
        <dbReference type="SAM" id="MobiDB-lite"/>
    </source>
</evidence>
<feature type="compositionally biased region" description="Acidic residues" evidence="1">
    <location>
        <begin position="10"/>
        <end position="27"/>
    </location>
</feature>
<reference evidence="2" key="1">
    <citation type="submission" date="2018-11" db="EMBL/GenBank/DDBJ databases">
        <authorList>
            <consortium name="Pathogen Informatics"/>
        </authorList>
    </citation>
    <scope>NUCLEOTIDE SEQUENCE</scope>
</reference>
<accession>A0A3S5BXE4</accession>
<evidence type="ECO:0000313" key="3">
    <source>
        <dbReference type="Proteomes" id="UP000784294"/>
    </source>
</evidence>
<sequence>MQGGRSAAFMEEEEEEEHEHEQEEEEEHGSRGWTCGGKERVEVEGVSASGKREESTTAMRQSESAGDDGWRVKNSKQDVFVLSSRKDCDVAAFSGVRQSGKMARQPLSEAERNVNNSAEAVLGFATGGNACDRACRRANWAASAGQIGSTSLGRNSLGTKRWRRPQRYSDEGRADQMAGEEKFHIASGQVQPLQVCGNSF</sequence>